<dbReference type="Pfam" id="PF00015">
    <property type="entry name" value="MCPsignal"/>
    <property type="match status" value="1"/>
</dbReference>
<feature type="domain" description="Methyl-accepting transducer" evidence="3">
    <location>
        <begin position="48"/>
        <end position="284"/>
    </location>
</feature>
<keyword evidence="1 2" id="KW-0807">Transducer</keyword>
<dbReference type="PANTHER" id="PTHR32089">
    <property type="entry name" value="METHYL-ACCEPTING CHEMOTAXIS PROTEIN MCPB"/>
    <property type="match status" value="1"/>
</dbReference>
<dbReference type="PANTHER" id="PTHR32089:SF112">
    <property type="entry name" value="LYSOZYME-LIKE PROTEIN-RELATED"/>
    <property type="match status" value="1"/>
</dbReference>
<keyword evidence="5" id="KW-1185">Reference proteome</keyword>
<accession>A0A1S2LTI6</accession>
<dbReference type="SMART" id="SM00283">
    <property type="entry name" value="MA"/>
    <property type="match status" value="1"/>
</dbReference>
<name>A0A1S2LTI6_9BACI</name>
<proteinExistence type="predicted"/>
<dbReference type="OrthoDB" id="9804712at2"/>
<reference evidence="4 5" key="1">
    <citation type="submission" date="2016-10" db="EMBL/GenBank/DDBJ databases">
        <title>Draft genome sequences of four alkaliphilic bacteria belonging to the Anaerobacillus genus.</title>
        <authorList>
            <person name="Bassil N.M."/>
            <person name="Lloyd J.R."/>
        </authorList>
    </citation>
    <scope>NUCLEOTIDE SEQUENCE [LARGE SCALE GENOMIC DNA]</scope>
    <source>
        <strain evidence="4 5">DSM 15340</strain>
    </source>
</reference>
<organism evidence="4 5">
    <name type="scientific">Anaerobacillus arseniciselenatis</name>
    <dbReference type="NCBI Taxonomy" id="85682"/>
    <lineage>
        <taxon>Bacteria</taxon>
        <taxon>Bacillati</taxon>
        <taxon>Bacillota</taxon>
        <taxon>Bacilli</taxon>
        <taxon>Bacillales</taxon>
        <taxon>Bacillaceae</taxon>
        <taxon>Anaerobacillus</taxon>
    </lineage>
</organism>
<dbReference type="SUPFAM" id="SSF58104">
    <property type="entry name" value="Methyl-accepting chemotaxis protein (MCP) signaling domain"/>
    <property type="match status" value="1"/>
</dbReference>
<evidence type="ECO:0000313" key="5">
    <source>
        <dbReference type="Proteomes" id="UP000180098"/>
    </source>
</evidence>
<dbReference type="AlphaFoldDB" id="A0A1S2LTI6"/>
<evidence type="ECO:0000259" key="3">
    <source>
        <dbReference type="PROSITE" id="PS50111"/>
    </source>
</evidence>
<dbReference type="InterPro" id="IPR004089">
    <property type="entry name" value="MCPsignal_dom"/>
</dbReference>
<dbReference type="GO" id="GO:0007165">
    <property type="term" value="P:signal transduction"/>
    <property type="evidence" value="ECO:0007669"/>
    <property type="project" value="UniProtKB-KW"/>
</dbReference>
<dbReference type="GO" id="GO:0016020">
    <property type="term" value="C:membrane"/>
    <property type="evidence" value="ECO:0007669"/>
    <property type="project" value="InterPro"/>
</dbReference>
<sequence>MSCALTKDEIGQLSTSVSLMNHNLKKLVSQSTNSSKHVLRSSGHLHKNINDVLSFSKKITSSIQEVSEETNGLIKGNEKSLDSLNEMSSEIKEIENYSKMVKGLSENAIKEALNGEQLIKQAKQQMNSISEVVNSSREEVENLSTKNEEVGKITDAIAHLASQTNLLALNASIEAARAGNAGQGFSVVANEVRKLAEQTDSYAKNITKITSEIQLGSVQSRKAMEQVTNEVSKGTEIIDKGSQGFHSILNRTREVSKKINSVSQFLESVAETSVNVSYSLEKVDSTTKTSCAKFQEVAAATEEQLQSLDEVLKFANTLKEMSNELDDEINQFKVS</sequence>
<dbReference type="Proteomes" id="UP000180098">
    <property type="component" value="Unassembled WGS sequence"/>
</dbReference>
<dbReference type="EMBL" id="MLQQ01000001">
    <property type="protein sequence ID" value="OIJ15644.1"/>
    <property type="molecule type" value="Genomic_DNA"/>
</dbReference>
<gene>
    <name evidence="4" type="ORF">BKP35_01220</name>
</gene>
<evidence type="ECO:0000256" key="2">
    <source>
        <dbReference type="PROSITE-ProRule" id="PRU00284"/>
    </source>
</evidence>
<protein>
    <recommendedName>
        <fullName evidence="3">Methyl-accepting transducer domain-containing protein</fullName>
    </recommendedName>
</protein>
<evidence type="ECO:0000313" key="4">
    <source>
        <dbReference type="EMBL" id="OIJ15644.1"/>
    </source>
</evidence>
<dbReference type="PROSITE" id="PS50111">
    <property type="entry name" value="CHEMOTAXIS_TRANSDUC_2"/>
    <property type="match status" value="1"/>
</dbReference>
<dbReference type="Gene3D" id="1.10.287.950">
    <property type="entry name" value="Methyl-accepting chemotaxis protein"/>
    <property type="match status" value="1"/>
</dbReference>
<evidence type="ECO:0000256" key="1">
    <source>
        <dbReference type="ARBA" id="ARBA00023224"/>
    </source>
</evidence>
<comment type="caution">
    <text evidence="4">The sequence shown here is derived from an EMBL/GenBank/DDBJ whole genome shotgun (WGS) entry which is preliminary data.</text>
</comment>